<proteinExistence type="inferred from homology"/>
<dbReference type="GO" id="GO:0003677">
    <property type="term" value="F:DNA binding"/>
    <property type="evidence" value="ECO:0007669"/>
    <property type="project" value="InterPro"/>
</dbReference>
<dbReference type="InterPro" id="IPR013249">
    <property type="entry name" value="RNA_pol_sigma70_r4_t2"/>
</dbReference>
<evidence type="ECO:0000259" key="6">
    <source>
        <dbReference type="Pfam" id="PF08281"/>
    </source>
</evidence>
<name>A0A9X1IQG3_9SPHN</name>
<dbReference type="InterPro" id="IPR007627">
    <property type="entry name" value="RNA_pol_sigma70_r2"/>
</dbReference>
<evidence type="ECO:0000256" key="2">
    <source>
        <dbReference type="ARBA" id="ARBA00023015"/>
    </source>
</evidence>
<dbReference type="Gene3D" id="1.10.10.10">
    <property type="entry name" value="Winged helix-like DNA-binding domain superfamily/Winged helix DNA-binding domain"/>
    <property type="match status" value="1"/>
</dbReference>
<dbReference type="InterPro" id="IPR013324">
    <property type="entry name" value="RNA_pol_sigma_r3/r4-like"/>
</dbReference>
<dbReference type="EMBL" id="JAHGAW010000004">
    <property type="protein sequence ID" value="MBT2186733.1"/>
    <property type="molecule type" value="Genomic_DNA"/>
</dbReference>
<keyword evidence="4" id="KW-0804">Transcription</keyword>
<sequence length="185" mass="20070">MQAADAGRARLTAALADVARGDRAALRLVHDLTSAKLFGVCLRICQDREIAADIVQESYLKVWQRAGRFDPAKASPITWLCAIARNGAIDWCRANRVAVAPVEEAADIADDTPSAPEMIETRQSDARIQHCLDELGGSPAEAIRAAFFGGYTYAQLAERMKVPLGTMKSWVRRGLAQLKDCIGDG</sequence>
<evidence type="ECO:0000259" key="5">
    <source>
        <dbReference type="Pfam" id="PF04542"/>
    </source>
</evidence>
<dbReference type="CDD" id="cd06171">
    <property type="entry name" value="Sigma70_r4"/>
    <property type="match status" value="1"/>
</dbReference>
<dbReference type="InterPro" id="IPR014284">
    <property type="entry name" value="RNA_pol_sigma-70_dom"/>
</dbReference>
<organism evidence="7 8">
    <name type="scientific">Sphingobium nicotianae</name>
    <dbReference type="NCBI Taxonomy" id="2782607"/>
    <lineage>
        <taxon>Bacteria</taxon>
        <taxon>Pseudomonadati</taxon>
        <taxon>Pseudomonadota</taxon>
        <taxon>Alphaproteobacteria</taxon>
        <taxon>Sphingomonadales</taxon>
        <taxon>Sphingomonadaceae</taxon>
        <taxon>Sphingobium</taxon>
    </lineage>
</organism>
<dbReference type="AlphaFoldDB" id="A0A9X1IQG3"/>
<dbReference type="Pfam" id="PF08281">
    <property type="entry name" value="Sigma70_r4_2"/>
    <property type="match status" value="1"/>
</dbReference>
<dbReference type="SUPFAM" id="SSF88659">
    <property type="entry name" value="Sigma3 and sigma4 domains of RNA polymerase sigma factors"/>
    <property type="match status" value="1"/>
</dbReference>
<accession>A0A9X1IQG3</accession>
<feature type="domain" description="RNA polymerase sigma factor 70 region 4 type 2" evidence="6">
    <location>
        <begin position="127"/>
        <end position="178"/>
    </location>
</feature>
<evidence type="ECO:0000313" key="7">
    <source>
        <dbReference type="EMBL" id="MBT2186733.1"/>
    </source>
</evidence>
<dbReference type="Gene3D" id="1.10.1740.10">
    <property type="match status" value="1"/>
</dbReference>
<keyword evidence="3" id="KW-0731">Sigma factor</keyword>
<reference evidence="7" key="1">
    <citation type="submission" date="2021-05" db="EMBL/GenBank/DDBJ databases">
        <title>Genome of Sphingobium sp. strain.</title>
        <authorList>
            <person name="Fan R."/>
        </authorList>
    </citation>
    <scope>NUCLEOTIDE SEQUENCE</scope>
    <source>
        <strain evidence="7">H33</strain>
    </source>
</reference>
<dbReference type="Pfam" id="PF04542">
    <property type="entry name" value="Sigma70_r2"/>
    <property type="match status" value="1"/>
</dbReference>
<keyword evidence="2" id="KW-0805">Transcription regulation</keyword>
<gene>
    <name evidence="7" type="ORF">KK488_07195</name>
</gene>
<dbReference type="GO" id="GO:0006352">
    <property type="term" value="P:DNA-templated transcription initiation"/>
    <property type="evidence" value="ECO:0007669"/>
    <property type="project" value="InterPro"/>
</dbReference>
<dbReference type="GO" id="GO:0016987">
    <property type="term" value="F:sigma factor activity"/>
    <property type="evidence" value="ECO:0007669"/>
    <property type="project" value="UniProtKB-KW"/>
</dbReference>
<protein>
    <submittedName>
        <fullName evidence="7">Sigma-70 family RNA polymerase sigma factor</fullName>
    </submittedName>
</protein>
<dbReference type="InterPro" id="IPR039425">
    <property type="entry name" value="RNA_pol_sigma-70-like"/>
</dbReference>
<evidence type="ECO:0000256" key="1">
    <source>
        <dbReference type="ARBA" id="ARBA00010641"/>
    </source>
</evidence>
<comment type="caution">
    <text evidence="7">The sequence shown here is derived from an EMBL/GenBank/DDBJ whole genome shotgun (WGS) entry which is preliminary data.</text>
</comment>
<evidence type="ECO:0000256" key="3">
    <source>
        <dbReference type="ARBA" id="ARBA00023082"/>
    </source>
</evidence>
<evidence type="ECO:0000313" key="8">
    <source>
        <dbReference type="Proteomes" id="UP001138757"/>
    </source>
</evidence>
<keyword evidence="8" id="KW-1185">Reference proteome</keyword>
<feature type="domain" description="RNA polymerase sigma-70 region 2" evidence="5">
    <location>
        <begin position="36"/>
        <end position="96"/>
    </location>
</feature>
<dbReference type="SUPFAM" id="SSF88946">
    <property type="entry name" value="Sigma2 domain of RNA polymerase sigma factors"/>
    <property type="match status" value="1"/>
</dbReference>
<dbReference type="InterPro" id="IPR036388">
    <property type="entry name" value="WH-like_DNA-bd_sf"/>
</dbReference>
<dbReference type="RefSeq" id="WP_214622640.1">
    <property type="nucleotide sequence ID" value="NZ_JAHGAW010000004.1"/>
</dbReference>
<dbReference type="Proteomes" id="UP001138757">
    <property type="component" value="Unassembled WGS sequence"/>
</dbReference>
<dbReference type="NCBIfam" id="TIGR02937">
    <property type="entry name" value="sigma70-ECF"/>
    <property type="match status" value="1"/>
</dbReference>
<dbReference type="PANTHER" id="PTHR43133">
    <property type="entry name" value="RNA POLYMERASE ECF-TYPE SIGMA FACTO"/>
    <property type="match status" value="1"/>
</dbReference>
<comment type="similarity">
    <text evidence="1">Belongs to the sigma-70 factor family. ECF subfamily.</text>
</comment>
<evidence type="ECO:0000256" key="4">
    <source>
        <dbReference type="ARBA" id="ARBA00023163"/>
    </source>
</evidence>
<dbReference type="PANTHER" id="PTHR43133:SF62">
    <property type="entry name" value="RNA POLYMERASE SIGMA FACTOR SIGZ"/>
    <property type="match status" value="1"/>
</dbReference>
<dbReference type="InterPro" id="IPR013325">
    <property type="entry name" value="RNA_pol_sigma_r2"/>
</dbReference>